<dbReference type="Proteomes" id="UP001066276">
    <property type="component" value="Chromosome 2_2"/>
</dbReference>
<comment type="caution">
    <text evidence="2">The sequence shown here is derived from an EMBL/GenBank/DDBJ whole genome shotgun (WGS) entry which is preliminary data.</text>
</comment>
<evidence type="ECO:0000313" key="2">
    <source>
        <dbReference type="EMBL" id="KAJ1193671.1"/>
    </source>
</evidence>
<accession>A0AAV7UYV1</accession>
<feature type="compositionally biased region" description="Basic and acidic residues" evidence="1">
    <location>
        <begin position="55"/>
        <end position="67"/>
    </location>
</feature>
<gene>
    <name evidence="2" type="ORF">NDU88_002967</name>
</gene>
<keyword evidence="3" id="KW-1185">Reference proteome</keyword>
<proteinExistence type="predicted"/>
<name>A0AAV7UYV1_PLEWA</name>
<sequence length="121" mass="12544">MLFEGSSCDIASFPFRRGRRGSSSGLGSSVIHPPRGPLSLHPHEGAVRRTSARGAEAEEGRSGRLPRDASQARLAPHLSPRLRGSSEAAFALVSPDVSAVALVPQLCPSGGPLPPPAGRPH</sequence>
<protein>
    <submittedName>
        <fullName evidence="2">Uncharacterized protein</fullName>
    </submittedName>
</protein>
<feature type="region of interest" description="Disordered" evidence="1">
    <location>
        <begin position="1"/>
        <end position="80"/>
    </location>
</feature>
<dbReference type="AlphaFoldDB" id="A0AAV7UYV1"/>
<dbReference type="EMBL" id="JANPWB010000004">
    <property type="protein sequence ID" value="KAJ1193671.1"/>
    <property type="molecule type" value="Genomic_DNA"/>
</dbReference>
<reference evidence="2" key="1">
    <citation type="journal article" date="2022" name="bioRxiv">
        <title>Sequencing and chromosome-scale assembly of the giantPleurodeles waltlgenome.</title>
        <authorList>
            <person name="Brown T."/>
            <person name="Elewa A."/>
            <person name="Iarovenko S."/>
            <person name="Subramanian E."/>
            <person name="Araus A.J."/>
            <person name="Petzold A."/>
            <person name="Susuki M."/>
            <person name="Suzuki K.-i.T."/>
            <person name="Hayashi T."/>
            <person name="Toyoda A."/>
            <person name="Oliveira C."/>
            <person name="Osipova E."/>
            <person name="Leigh N.D."/>
            <person name="Simon A."/>
            <person name="Yun M.H."/>
        </authorList>
    </citation>
    <scope>NUCLEOTIDE SEQUENCE</scope>
    <source>
        <strain evidence="2">20211129_DDA</strain>
        <tissue evidence="2">Liver</tissue>
    </source>
</reference>
<evidence type="ECO:0000256" key="1">
    <source>
        <dbReference type="SAM" id="MobiDB-lite"/>
    </source>
</evidence>
<organism evidence="2 3">
    <name type="scientific">Pleurodeles waltl</name>
    <name type="common">Iberian ribbed newt</name>
    <dbReference type="NCBI Taxonomy" id="8319"/>
    <lineage>
        <taxon>Eukaryota</taxon>
        <taxon>Metazoa</taxon>
        <taxon>Chordata</taxon>
        <taxon>Craniata</taxon>
        <taxon>Vertebrata</taxon>
        <taxon>Euteleostomi</taxon>
        <taxon>Amphibia</taxon>
        <taxon>Batrachia</taxon>
        <taxon>Caudata</taxon>
        <taxon>Salamandroidea</taxon>
        <taxon>Salamandridae</taxon>
        <taxon>Pleurodelinae</taxon>
        <taxon>Pleurodeles</taxon>
    </lineage>
</organism>
<evidence type="ECO:0000313" key="3">
    <source>
        <dbReference type="Proteomes" id="UP001066276"/>
    </source>
</evidence>